<gene>
    <name evidence="2" type="ORF">DMA12_41885</name>
</gene>
<proteinExistence type="predicted"/>
<dbReference type="Proteomes" id="UP000286716">
    <property type="component" value="Unassembled WGS sequence"/>
</dbReference>
<accession>A0A428VYY2</accession>
<name>A0A428VYY2_AMYBA</name>
<evidence type="ECO:0000313" key="3">
    <source>
        <dbReference type="Proteomes" id="UP000286716"/>
    </source>
</evidence>
<evidence type="ECO:0000313" key="2">
    <source>
        <dbReference type="EMBL" id="RSM36032.1"/>
    </source>
</evidence>
<sequence>MTNSTGWFKSSWSSETADCVEVRLGDDVGVRDSKAPSDGQLAVDQVAWGAFLERLTKA</sequence>
<evidence type="ECO:0000259" key="1">
    <source>
        <dbReference type="Pfam" id="PF04149"/>
    </source>
</evidence>
<dbReference type="Pfam" id="PF04149">
    <property type="entry name" value="DUF397"/>
    <property type="match status" value="1"/>
</dbReference>
<comment type="caution">
    <text evidence="2">The sequence shown here is derived from an EMBL/GenBank/DDBJ whole genome shotgun (WGS) entry which is preliminary data.</text>
</comment>
<feature type="domain" description="DUF397" evidence="1">
    <location>
        <begin position="6"/>
        <end position="55"/>
    </location>
</feature>
<dbReference type="AlphaFoldDB" id="A0A428VYY2"/>
<dbReference type="EMBL" id="QHHU01000093">
    <property type="protein sequence ID" value="RSM36032.1"/>
    <property type="molecule type" value="Genomic_DNA"/>
</dbReference>
<keyword evidence="3" id="KW-1185">Reference proteome</keyword>
<dbReference type="OrthoDB" id="3699524at2"/>
<organism evidence="2 3">
    <name type="scientific">Amycolatopsis balhimycina DSM 5908</name>
    <dbReference type="NCBI Taxonomy" id="1081091"/>
    <lineage>
        <taxon>Bacteria</taxon>
        <taxon>Bacillati</taxon>
        <taxon>Actinomycetota</taxon>
        <taxon>Actinomycetes</taxon>
        <taxon>Pseudonocardiales</taxon>
        <taxon>Pseudonocardiaceae</taxon>
        <taxon>Amycolatopsis</taxon>
    </lineage>
</organism>
<reference evidence="2 3" key="1">
    <citation type="submission" date="2018-05" db="EMBL/GenBank/DDBJ databases">
        <title>Evolution of GPA BGCs.</title>
        <authorList>
            <person name="Waglechner N."/>
            <person name="Wright G.D."/>
        </authorList>
    </citation>
    <scope>NUCLEOTIDE SEQUENCE [LARGE SCALE GENOMIC DNA]</scope>
    <source>
        <strain evidence="2 3">DSM 5908</strain>
    </source>
</reference>
<dbReference type="RefSeq" id="WP_020646605.1">
    <property type="nucleotide sequence ID" value="NZ_QHHU01000093.1"/>
</dbReference>
<dbReference type="InterPro" id="IPR007278">
    <property type="entry name" value="DUF397"/>
</dbReference>
<protein>
    <submittedName>
        <fullName evidence="2">DUF397 domain-containing protein</fullName>
    </submittedName>
</protein>